<dbReference type="PROSITE" id="PS50110">
    <property type="entry name" value="RESPONSE_REGULATORY"/>
    <property type="match status" value="1"/>
</dbReference>
<dbReference type="CDD" id="cd17535">
    <property type="entry name" value="REC_NarL-like"/>
    <property type="match status" value="1"/>
</dbReference>
<feature type="domain" description="Response regulatory" evidence="9">
    <location>
        <begin position="6"/>
        <end position="127"/>
    </location>
</feature>
<protein>
    <recommendedName>
        <fullName evidence="12">LuxR family transcriptional regulator</fullName>
    </recommendedName>
</protein>
<evidence type="ECO:0000259" key="9">
    <source>
        <dbReference type="PROSITE" id="PS50110"/>
    </source>
</evidence>
<feature type="modified residue" description="4-aspartylphosphate" evidence="7">
    <location>
        <position position="57"/>
    </location>
</feature>
<dbReference type="Proteomes" id="UP000030528">
    <property type="component" value="Unassembled WGS sequence"/>
</dbReference>
<evidence type="ECO:0000256" key="6">
    <source>
        <dbReference type="ARBA" id="ARBA00023163"/>
    </source>
</evidence>
<keyword evidence="4" id="KW-0805">Transcription regulation</keyword>
<gene>
    <name evidence="10" type="ORF">N781_08995</name>
</gene>
<dbReference type="InterPro" id="IPR011006">
    <property type="entry name" value="CheY-like_superfamily"/>
</dbReference>
<organism evidence="10 11">
    <name type="scientific">Pontibacillus halophilus JSM 076056 = DSM 19796</name>
    <dbReference type="NCBI Taxonomy" id="1385510"/>
    <lineage>
        <taxon>Bacteria</taxon>
        <taxon>Bacillati</taxon>
        <taxon>Bacillota</taxon>
        <taxon>Bacilli</taxon>
        <taxon>Bacillales</taxon>
        <taxon>Bacillaceae</taxon>
        <taxon>Pontibacillus</taxon>
    </lineage>
</organism>
<dbReference type="InterPro" id="IPR058245">
    <property type="entry name" value="NreC/VraR/RcsB-like_REC"/>
</dbReference>
<keyword evidence="2 7" id="KW-0597">Phosphoprotein</keyword>
<keyword evidence="3" id="KW-0902">Two-component regulatory system</keyword>
<dbReference type="PROSITE" id="PS50043">
    <property type="entry name" value="HTH_LUXR_2"/>
    <property type="match status" value="1"/>
</dbReference>
<dbReference type="Gene3D" id="1.10.10.10">
    <property type="entry name" value="Winged helix-like DNA-binding domain superfamily/Winged helix DNA-binding domain"/>
    <property type="match status" value="1"/>
</dbReference>
<reference evidence="10 11" key="1">
    <citation type="submission" date="2013-08" db="EMBL/GenBank/DDBJ databases">
        <authorList>
            <person name="Huang J."/>
            <person name="Wang G."/>
        </authorList>
    </citation>
    <scope>NUCLEOTIDE SEQUENCE [LARGE SCALE GENOMIC DNA]</scope>
    <source>
        <strain evidence="10 11">JSM 076056</strain>
    </source>
</reference>
<dbReference type="PANTHER" id="PTHR43214">
    <property type="entry name" value="TWO-COMPONENT RESPONSE REGULATOR"/>
    <property type="match status" value="1"/>
</dbReference>
<name>A0A0A5GCS7_9BACI</name>
<evidence type="ECO:0000256" key="3">
    <source>
        <dbReference type="ARBA" id="ARBA00023012"/>
    </source>
</evidence>
<dbReference type="Pfam" id="PF00196">
    <property type="entry name" value="GerE"/>
    <property type="match status" value="1"/>
</dbReference>
<dbReference type="Pfam" id="PF00072">
    <property type="entry name" value="Response_reg"/>
    <property type="match status" value="1"/>
</dbReference>
<comment type="caution">
    <text evidence="10">The sequence shown here is derived from an EMBL/GenBank/DDBJ whole genome shotgun (WGS) entry which is preliminary data.</text>
</comment>
<dbReference type="GO" id="GO:0006355">
    <property type="term" value="P:regulation of DNA-templated transcription"/>
    <property type="evidence" value="ECO:0007669"/>
    <property type="project" value="InterPro"/>
</dbReference>
<dbReference type="GO" id="GO:0003677">
    <property type="term" value="F:DNA binding"/>
    <property type="evidence" value="ECO:0007669"/>
    <property type="project" value="UniProtKB-KW"/>
</dbReference>
<keyword evidence="11" id="KW-1185">Reference proteome</keyword>
<evidence type="ECO:0000256" key="2">
    <source>
        <dbReference type="ARBA" id="ARBA00022553"/>
    </source>
</evidence>
<dbReference type="EMBL" id="AVPE01000019">
    <property type="protein sequence ID" value="KGX89844.1"/>
    <property type="molecule type" value="Genomic_DNA"/>
</dbReference>
<evidence type="ECO:0000256" key="7">
    <source>
        <dbReference type="PROSITE-ProRule" id="PRU00169"/>
    </source>
</evidence>
<evidence type="ECO:0000313" key="10">
    <source>
        <dbReference type="EMBL" id="KGX89844.1"/>
    </source>
</evidence>
<evidence type="ECO:0008006" key="12">
    <source>
        <dbReference type="Google" id="ProtNLM"/>
    </source>
</evidence>
<dbReference type="eggNOG" id="COG2197">
    <property type="taxonomic scope" value="Bacteria"/>
</dbReference>
<dbReference type="SUPFAM" id="SSF52172">
    <property type="entry name" value="CheY-like"/>
    <property type="match status" value="1"/>
</dbReference>
<dbReference type="InterPro" id="IPR000792">
    <property type="entry name" value="Tscrpt_reg_LuxR_C"/>
</dbReference>
<dbReference type="GO" id="GO:0005737">
    <property type="term" value="C:cytoplasm"/>
    <property type="evidence" value="ECO:0007669"/>
    <property type="project" value="UniProtKB-SubCell"/>
</dbReference>
<dbReference type="AlphaFoldDB" id="A0A0A5GCS7"/>
<dbReference type="InterPro" id="IPR016032">
    <property type="entry name" value="Sig_transdc_resp-reg_C-effctor"/>
</dbReference>
<dbReference type="Gene3D" id="3.40.50.2300">
    <property type="match status" value="1"/>
</dbReference>
<dbReference type="CDD" id="cd06170">
    <property type="entry name" value="LuxR_C_like"/>
    <property type="match status" value="1"/>
</dbReference>
<dbReference type="SUPFAM" id="SSF46894">
    <property type="entry name" value="C-terminal effector domain of the bipartite response regulators"/>
    <property type="match status" value="1"/>
</dbReference>
<keyword evidence="6" id="KW-0804">Transcription</keyword>
<comment type="subcellular location">
    <subcellularLocation>
        <location evidence="1">Cytoplasm</location>
    </subcellularLocation>
</comment>
<dbReference type="STRING" id="1385510.GCA_000425205_03522"/>
<dbReference type="InterPro" id="IPR039420">
    <property type="entry name" value="WalR-like"/>
</dbReference>
<dbReference type="SMART" id="SM00421">
    <property type="entry name" value="HTH_LUXR"/>
    <property type="match status" value="1"/>
</dbReference>
<dbReference type="InterPro" id="IPR001789">
    <property type="entry name" value="Sig_transdc_resp-reg_receiver"/>
</dbReference>
<dbReference type="InterPro" id="IPR036388">
    <property type="entry name" value="WH-like_DNA-bd_sf"/>
</dbReference>
<evidence type="ECO:0000259" key="8">
    <source>
        <dbReference type="PROSITE" id="PS50043"/>
    </source>
</evidence>
<dbReference type="RefSeq" id="WP_026801702.1">
    <property type="nucleotide sequence ID" value="NZ_AULI01000022.1"/>
</dbReference>
<accession>A0A0A5GCS7</accession>
<dbReference type="GO" id="GO:0000160">
    <property type="term" value="P:phosphorelay signal transduction system"/>
    <property type="evidence" value="ECO:0007669"/>
    <property type="project" value="UniProtKB-KW"/>
</dbReference>
<proteinExistence type="predicted"/>
<dbReference type="SMART" id="SM00448">
    <property type="entry name" value="REC"/>
    <property type="match status" value="1"/>
</dbReference>
<evidence type="ECO:0000313" key="11">
    <source>
        <dbReference type="Proteomes" id="UP000030528"/>
    </source>
</evidence>
<dbReference type="PRINTS" id="PR00038">
    <property type="entry name" value="HTHLUXR"/>
</dbReference>
<keyword evidence="5" id="KW-0238">DNA-binding</keyword>
<dbReference type="PANTHER" id="PTHR43214:SF1">
    <property type="entry name" value="TRANSCRIPTIONAL REGULATORY PROTEIN COMA"/>
    <property type="match status" value="1"/>
</dbReference>
<feature type="domain" description="HTH luxR-type" evidence="8">
    <location>
        <begin position="136"/>
        <end position="201"/>
    </location>
</feature>
<dbReference type="OrthoDB" id="118459at2"/>
<evidence type="ECO:0000256" key="5">
    <source>
        <dbReference type="ARBA" id="ARBA00023125"/>
    </source>
</evidence>
<sequence>MNQQITLMLVDDHQAIQSGMVHYFDQQDGFTVVKSLHNGDHLMSTIRECSPDIILLDMHLQRKDGKAESGMKLAENILTYNPSQKVVIYTGYNYPHYKQNAFQIGVKAFISKYEPLSKLAQYLQLVSEGIIVQNDDSSTEEKLTKFEINLLHHISEGLTNQDISEKLSYSRRTIEHYITVIYEKLQVTSRIQSVVKGMKLGYLPLTNEPST</sequence>
<evidence type="ECO:0000256" key="4">
    <source>
        <dbReference type="ARBA" id="ARBA00023015"/>
    </source>
</evidence>
<evidence type="ECO:0000256" key="1">
    <source>
        <dbReference type="ARBA" id="ARBA00004496"/>
    </source>
</evidence>